<proteinExistence type="predicted"/>
<feature type="compositionally biased region" description="Basic and acidic residues" evidence="1">
    <location>
        <begin position="16"/>
        <end position="25"/>
    </location>
</feature>
<evidence type="ECO:0000313" key="3">
    <source>
        <dbReference type="Proteomes" id="UP000037269"/>
    </source>
</evidence>
<keyword evidence="3" id="KW-1185">Reference proteome</keyword>
<protein>
    <submittedName>
        <fullName evidence="2">Uncharacterized protein</fullName>
    </submittedName>
</protein>
<dbReference type="STRING" id="47500.AF333_04770"/>
<feature type="compositionally biased region" description="Polar residues" evidence="1">
    <location>
        <begin position="1"/>
        <end position="15"/>
    </location>
</feature>
<feature type="region of interest" description="Disordered" evidence="1">
    <location>
        <begin position="1"/>
        <end position="25"/>
    </location>
</feature>
<comment type="caution">
    <text evidence="2">The sequence shown here is derived from an EMBL/GenBank/DDBJ whole genome shotgun (WGS) entry which is preliminary data.</text>
</comment>
<dbReference type="PATRIC" id="fig|47500.9.peg.2056"/>
<dbReference type="AlphaFoldDB" id="A0A0M0H9F8"/>
<sequence length="173" mass="20392">MPNDKSTTTEQTQGESKSERVMSESEIKRFNEYAPKLAGGTLIKEAKANDSVAEVVYADFEEHKKLHPKDKMTKQLFDDYWGTGDKINKVLMEEPLRLLREFPSLNDVKMTVNYNGKKYHVEVNRKTIEEYFNINLDEIHNDESLDKWRTKVVQVYFTKEEREKYVAKFIKTN</sequence>
<organism evidence="2 3">
    <name type="scientific">Aneurinibacillus migulanus</name>
    <name type="common">Bacillus migulanus</name>
    <dbReference type="NCBI Taxonomy" id="47500"/>
    <lineage>
        <taxon>Bacteria</taxon>
        <taxon>Bacillati</taxon>
        <taxon>Bacillota</taxon>
        <taxon>Bacilli</taxon>
        <taxon>Bacillales</taxon>
        <taxon>Paenibacillaceae</taxon>
        <taxon>Aneurinibacillus group</taxon>
        <taxon>Aneurinibacillus</taxon>
    </lineage>
</organism>
<evidence type="ECO:0000313" key="2">
    <source>
        <dbReference type="EMBL" id="KON98361.1"/>
    </source>
</evidence>
<dbReference type="Proteomes" id="UP000037269">
    <property type="component" value="Unassembled WGS sequence"/>
</dbReference>
<gene>
    <name evidence="2" type="ORF">AF333_04770</name>
</gene>
<dbReference type="EMBL" id="LGUG01000004">
    <property type="protein sequence ID" value="KON98361.1"/>
    <property type="molecule type" value="Genomic_DNA"/>
</dbReference>
<accession>A0A0M0H9F8</accession>
<evidence type="ECO:0000256" key="1">
    <source>
        <dbReference type="SAM" id="MobiDB-lite"/>
    </source>
</evidence>
<reference evidence="2 3" key="1">
    <citation type="submission" date="2015-07" db="EMBL/GenBank/DDBJ databases">
        <title>Fjat-14205 dsm 2895.</title>
        <authorList>
            <person name="Liu B."/>
            <person name="Wang J."/>
            <person name="Zhu Y."/>
            <person name="Liu G."/>
            <person name="Chen Q."/>
            <person name="Chen Z."/>
            <person name="Lan J."/>
            <person name="Che J."/>
            <person name="Ge C."/>
            <person name="Shi H."/>
            <person name="Pan Z."/>
            <person name="Liu X."/>
        </authorList>
    </citation>
    <scope>NUCLEOTIDE SEQUENCE [LARGE SCALE GENOMIC DNA]</scope>
    <source>
        <strain evidence="2 3">DSM 2895</strain>
    </source>
</reference>
<name>A0A0M0H9F8_ANEMI</name>